<reference evidence="1" key="1">
    <citation type="submission" date="2015-12" db="EMBL/GenBank/DDBJ databases">
        <title>Update maize B73 reference genome by single molecule sequencing technologies.</title>
        <authorList>
            <consortium name="Maize Genome Sequencing Project"/>
            <person name="Ware D."/>
        </authorList>
    </citation>
    <scope>NUCLEOTIDE SEQUENCE</scope>
    <source>
        <tissue evidence="1">Seedling</tissue>
    </source>
</reference>
<dbReference type="AlphaFoldDB" id="A0A1D6NWQ1"/>
<evidence type="ECO:0000313" key="1">
    <source>
        <dbReference type="EMBL" id="AQL02528.1"/>
    </source>
</evidence>
<name>A0A1D6NWQ1_MAIZE</name>
<dbReference type="InParanoid" id="A0A1D6NWQ1"/>
<proteinExistence type="predicted"/>
<organism evidence="1">
    <name type="scientific">Zea mays</name>
    <name type="common">Maize</name>
    <dbReference type="NCBI Taxonomy" id="4577"/>
    <lineage>
        <taxon>Eukaryota</taxon>
        <taxon>Viridiplantae</taxon>
        <taxon>Streptophyta</taxon>
        <taxon>Embryophyta</taxon>
        <taxon>Tracheophyta</taxon>
        <taxon>Spermatophyta</taxon>
        <taxon>Magnoliopsida</taxon>
        <taxon>Liliopsida</taxon>
        <taxon>Poales</taxon>
        <taxon>Poaceae</taxon>
        <taxon>PACMAD clade</taxon>
        <taxon>Panicoideae</taxon>
        <taxon>Andropogonodae</taxon>
        <taxon>Andropogoneae</taxon>
        <taxon>Tripsacinae</taxon>
        <taxon>Zea</taxon>
    </lineage>
</organism>
<gene>
    <name evidence="1" type="ORF">ZEAMMB73_Zm00001d045548</name>
</gene>
<protein>
    <submittedName>
        <fullName evidence="1">Uncharacterized protein</fullName>
    </submittedName>
</protein>
<dbReference type="EMBL" id="CM000785">
    <property type="protein sequence ID" value="AQL02528.1"/>
    <property type="molecule type" value="Genomic_DNA"/>
</dbReference>
<sequence>MFLDGADHLLSIRFFAGIQNSACCQINKQPMRNYLHTTEMGLHLSMDLHLG</sequence>
<accession>A0A1D6NWQ1</accession>